<keyword evidence="2" id="KW-1185">Reference proteome</keyword>
<dbReference type="Proteomes" id="UP000887566">
    <property type="component" value="Unplaced"/>
</dbReference>
<reference evidence="3" key="1">
    <citation type="submission" date="2022-11" db="UniProtKB">
        <authorList>
            <consortium name="WormBaseParasite"/>
        </authorList>
    </citation>
    <scope>IDENTIFICATION</scope>
</reference>
<protein>
    <submittedName>
        <fullName evidence="3">Uncharacterized protein</fullName>
    </submittedName>
</protein>
<evidence type="ECO:0000313" key="2">
    <source>
        <dbReference type="Proteomes" id="UP000887566"/>
    </source>
</evidence>
<sequence length="175" mass="20816">MTTSTRRHRDDSSLELYGTRAQLYPKERSRLQYPIQCVPARSKSVPPAVDEREMEDEPEEVAPVEKRIELPIPRLIVARQSDSQQLLNDRLLSLYFESLKLEQLLLLQKNNEHVWNEHRLPKGHWYELRDEQFHHECHLNNEHIDDSEVPPQLIDVLHQRKQIKRLLDAYSLSLD</sequence>
<feature type="region of interest" description="Disordered" evidence="1">
    <location>
        <begin position="42"/>
        <end position="61"/>
    </location>
</feature>
<organism evidence="2 3">
    <name type="scientific">Plectus sambesii</name>
    <dbReference type="NCBI Taxonomy" id="2011161"/>
    <lineage>
        <taxon>Eukaryota</taxon>
        <taxon>Metazoa</taxon>
        <taxon>Ecdysozoa</taxon>
        <taxon>Nematoda</taxon>
        <taxon>Chromadorea</taxon>
        <taxon>Plectida</taxon>
        <taxon>Plectina</taxon>
        <taxon>Plectoidea</taxon>
        <taxon>Plectidae</taxon>
        <taxon>Plectus</taxon>
    </lineage>
</organism>
<evidence type="ECO:0000256" key="1">
    <source>
        <dbReference type="SAM" id="MobiDB-lite"/>
    </source>
</evidence>
<name>A0A914W2F3_9BILA</name>
<dbReference type="AlphaFoldDB" id="A0A914W2F3"/>
<feature type="compositionally biased region" description="Acidic residues" evidence="1">
    <location>
        <begin position="52"/>
        <end position="61"/>
    </location>
</feature>
<proteinExistence type="predicted"/>
<evidence type="ECO:0000313" key="3">
    <source>
        <dbReference type="WBParaSite" id="PSAMB.scaffold3080size19736.g20228.t1"/>
    </source>
</evidence>
<dbReference type="WBParaSite" id="PSAMB.scaffold3080size19736.g20228.t1">
    <property type="protein sequence ID" value="PSAMB.scaffold3080size19736.g20228.t1"/>
    <property type="gene ID" value="PSAMB.scaffold3080size19736.g20228"/>
</dbReference>
<accession>A0A914W2F3</accession>